<keyword evidence="2" id="KW-1185">Reference proteome</keyword>
<reference evidence="1 2" key="1">
    <citation type="submission" date="2020-02" db="EMBL/GenBank/DDBJ databases">
        <title>Broccoli isolated Pseudomonas sp.</title>
        <authorList>
            <person name="Fujikawa T."/>
            <person name="Sawada H."/>
        </authorList>
    </citation>
    <scope>NUCLEOTIDE SEQUENCE [LARGE SCALE GENOMIC DNA]</scope>
    <source>
        <strain evidence="1 2">MAFF212427</strain>
    </source>
</reference>
<protein>
    <submittedName>
        <fullName evidence="1">Uncharacterized protein</fullName>
    </submittedName>
</protein>
<evidence type="ECO:0000313" key="2">
    <source>
        <dbReference type="Proteomes" id="UP000482634"/>
    </source>
</evidence>
<dbReference type="AlphaFoldDB" id="A0A6B3NSZ0"/>
<organism evidence="1 2">
    <name type="scientific">Pseudomonas brassicae</name>
    <dbReference type="NCBI Taxonomy" id="2708063"/>
    <lineage>
        <taxon>Bacteria</taxon>
        <taxon>Pseudomonadati</taxon>
        <taxon>Pseudomonadota</taxon>
        <taxon>Gammaproteobacteria</taxon>
        <taxon>Pseudomonadales</taxon>
        <taxon>Pseudomonadaceae</taxon>
        <taxon>Pseudomonas</taxon>
    </lineage>
</organism>
<proteinExistence type="predicted"/>
<accession>A0A6B3NSZ0</accession>
<name>A0A6B3NSZ0_9PSED</name>
<sequence length="45" mass="5274">MADLRISGTFKLDDTEQILRAIGKTLPVRIERRTRYWVSIEPRTA</sequence>
<gene>
    <name evidence="1" type="ORF">G3436_14335</name>
</gene>
<comment type="caution">
    <text evidence="1">The sequence shown here is derived from an EMBL/GenBank/DDBJ whole genome shotgun (WGS) entry which is preliminary data.</text>
</comment>
<evidence type="ECO:0000313" key="1">
    <source>
        <dbReference type="EMBL" id="NER64833.1"/>
    </source>
</evidence>
<dbReference type="Proteomes" id="UP000482634">
    <property type="component" value="Unassembled WGS sequence"/>
</dbReference>
<dbReference type="EMBL" id="JAAHBU010000185">
    <property type="protein sequence ID" value="NER64833.1"/>
    <property type="molecule type" value="Genomic_DNA"/>
</dbReference>
<dbReference type="RefSeq" id="WP_163946041.1">
    <property type="nucleotide sequence ID" value="NZ_JAAHBU010000185.1"/>
</dbReference>